<feature type="transmembrane region" description="Helical" evidence="1">
    <location>
        <begin position="44"/>
        <end position="66"/>
    </location>
</feature>
<protein>
    <recommendedName>
        <fullName evidence="4">ABC transporter permease</fullName>
    </recommendedName>
</protein>
<organism evidence="2 3">
    <name type="scientific">Carnobacterium maltaromaticum</name>
    <name type="common">Carnobacterium piscicola</name>
    <dbReference type="NCBI Taxonomy" id="2751"/>
    <lineage>
        <taxon>Bacteria</taxon>
        <taxon>Bacillati</taxon>
        <taxon>Bacillota</taxon>
        <taxon>Bacilli</taxon>
        <taxon>Lactobacillales</taxon>
        <taxon>Carnobacteriaceae</taxon>
        <taxon>Carnobacterium</taxon>
    </lineage>
</organism>
<reference evidence="2" key="1">
    <citation type="submission" date="2023-08" db="EMBL/GenBank/DDBJ databases">
        <title>Genomic characterization of piscicolin 126 produced by Carnobacterium maltaromaticum CM22 strain isolated from salmon (Salmo salar).</title>
        <authorList>
            <person name="Gonzalez-Gragera E."/>
            <person name="Garcia-Lopez J.D."/>
            <person name="Teso-Perez C."/>
            <person name="Gimenez-Hernandez I."/>
            <person name="Peralta-Sanchez J.M."/>
            <person name="Valdivia E."/>
            <person name="Montalban-Lopez M."/>
            <person name="Martin-Platero A.M."/>
            <person name="Banos A."/>
            <person name="Martinez-Bueno M."/>
        </authorList>
    </citation>
    <scope>NUCLEOTIDE SEQUENCE</scope>
    <source>
        <strain evidence="2">CM22</strain>
    </source>
</reference>
<keyword evidence="1" id="KW-0812">Transmembrane</keyword>
<proteinExistence type="predicted"/>
<feature type="transmembrane region" description="Helical" evidence="1">
    <location>
        <begin position="135"/>
        <end position="153"/>
    </location>
</feature>
<gene>
    <name evidence="2" type="ORF">RAK27_04445</name>
</gene>
<accession>A0AAW9JWM0</accession>
<evidence type="ECO:0000313" key="3">
    <source>
        <dbReference type="Proteomes" id="UP001290462"/>
    </source>
</evidence>
<keyword evidence="1" id="KW-1133">Transmembrane helix</keyword>
<feature type="transmembrane region" description="Helical" evidence="1">
    <location>
        <begin position="92"/>
        <end position="115"/>
    </location>
</feature>
<dbReference type="AlphaFoldDB" id="A0AAW9JWM0"/>
<sequence length="244" mass="27798">MRIFKHLLSYHYLTMVKSAKFIMPLICWITFILATYSMNPNYVVSTFMMTASVLYFIVVWLALIYVELLNPITEQLLLLKVRREHFYNASKLIFLFLFGSVLASVALVVPFISNILNSGAVFTRPITGYDYFCGYLLHIVTALLGAATGLFLAPRILQDRKLAVLLTVGVALVAFVKIRIIEEISWLRFILWPFPPLADLAALFTNVETFSFKSLVFYVLLGGGYSLVLFSINTYLLKKRKFSS</sequence>
<dbReference type="RefSeq" id="WP_322808576.1">
    <property type="nucleotide sequence ID" value="NZ_JAVBVO010000003.1"/>
</dbReference>
<dbReference type="EMBL" id="JAVBVO010000003">
    <property type="protein sequence ID" value="MDZ5757901.1"/>
    <property type="molecule type" value="Genomic_DNA"/>
</dbReference>
<feature type="transmembrane region" description="Helical" evidence="1">
    <location>
        <begin position="162"/>
        <end position="181"/>
    </location>
</feature>
<keyword evidence="1" id="KW-0472">Membrane</keyword>
<name>A0AAW9JWM0_CARML</name>
<dbReference type="Proteomes" id="UP001290462">
    <property type="component" value="Unassembled WGS sequence"/>
</dbReference>
<evidence type="ECO:0008006" key="4">
    <source>
        <dbReference type="Google" id="ProtNLM"/>
    </source>
</evidence>
<evidence type="ECO:0000313" key="2">
    <source>
        <dbReference type="EMBL" id="MDZ5757901.1"/>
    </source>
</evidence>
<feature type="transmembrane region" description="Helical" evidence="1">
    <location>
        <begin position="21"/>
        <end position="38"/>
    </location>
</feature>
<evidence type="ECO:0000256" key="1">
    <source>
        <dbReference type="SAM" id="Phobius"/>
    </source>
</evidence>
<feature type="transmembrane region" description="Helical" evidence="1">
    <location>
        <begin position="215"/>
        <end position="237"/>
    </location>
</feature>
<comment type="caution">
    <text evidence="2">The sequence shown here is derived from an EMBL/GenBank/DDBJ whole genome shotgun (WGS) entry which is preliminary data.</text>
</comment>